<dbReference type="AlphaFoldDB" id="A0A2W2C250"/>
<protein>
    <submittedName>
        <fullName evidence="2">OsmC family peroxiredoxin</fullName>
    </submittedName>
</protein>
<evidence type="ECO:0000313" key="2">
    <source>
        <dbReference type="EMBL" id="PZF74153.1"/>
    </source>
</evidence>
<keyword evidence="3" id="KW-1185">Reference proteome</keyword>
<organism evidence="2 3">
    <name type="scientific">Taibaiella soli</name>
    <dbReference type="NCBI Taxonomy" id="1649169"/>
    <lineage>
        <taxon>Bacteria</taxon>
        <taxon>Pseudomonadati</taxon>
        <taxon>Bacteroidota</taxon>
        <taxon>Chitinophagia</taxon>
        <taxon>Chitinophagales</taxon>
        <taxon>Chitinophagaceae</taxon>
        <taxon>Taibaiella</taxon>
    </lineage>
</organism>
<dbReference type="PANTHER" id="PTHR42830:SF1">
    <property type="entry name" value="OSMOTICALLY INDUCIBLE FAMILY PROTEIN"/>
    <property type="match status" value="1"/>
</dbReference>
<dbReference type="InterPro" id="IPR052707">
    <property type="entry name" value="OsmC_Ohr_Peroxiredoxin"/>
</dbReference>
<accession>A0A2W2C250</accession>
<comment type="caution">
    <text evidence="2">The sequence shown here is derived from an EMBL/GenBank/DDBJ whole genome shotgun (WGS) entry which is preliminary data.</text>
</comment>
<dbReference type="SUPFAM" id="SSF82784">
    <property type="entry name" value="OsmC-like"/>
    <property type="match status" value="1"/>
</dbReference>
<dbReference type="InterPro" id="IPR036102">
    <property type="entry name" value="OsmC/Ohrsf"/>
</dbReference>
<dbReference type="Gene3D" id="3.30.300.20">
    <property type="match status" value="1"/>
</dbReference>
<evidence type="ECO:0000313" key="3">
    <source>
        <dbReference type="Proteomes" id="UP000248745"/>
    </source>
</evidence>
<dbReference type="InterPro" id="IPR019904">
    <property type="entry name" value="Peroxiredoxin_OsmC"/>
</dbReference>
<dbReference type="Proteomes" id="UP000248745">
    <property type="component" value="Unassembled WGS sequence"/>
</dbReference>
<dbReference type="OrthoDB" id="9807532at2"/>
<dbReference type="InterPro" id="IPR003718">
    <property type="entry name" value="OsmC/Ohr_fam"/>
</dbReference>
<feature type="region of interest" description="Disordered" evidence="1">
    <location>
        <begin position="1"/>
        <end position="22"/>
    </location>
</feature>
<dbReference type="Pfam" id="PF02566">
    <property type="entry name" value="OsmC"/>
    <property type="match status" value="1"/>
</dbReference>
<name>A0A2W2C250_9BACT</name>
<dbReference type="GO" id="GO:0006979">
    <property type="term" value="P:response to oxidative stress"/>
    <property type="evidence" value="ECO:0007669"/>
    <property type="project" value="InterPro"/>
</dbReference>
<proteinExistence type="predicted"/>
<dbReference type="NCBIfam" id="TIGR03562">
    <property type="entry name" value="osmo_induc_OsmC"/>
    <property type="match status" value="1"/>
</dbReference>
<evidence type="ECO:0000256" key="1">
    <source>
        <dbReference type="SAM" id="MobiDB-lite"/>
    </source>
</evidence>
<dbReference type="PANTHER" id="PTHR42830">
    <property type="entry name" value="OSMOTICALLY INDUCIBLE FAMILY PROTEIN"/>
    <property type="match status" value="1"/>
</dbReference>
<dbReference type="GO" id="GO:0004601">
    <property type="term" value="F:peroxidase activity"/>
    <property type="evidence" value="ECO:0007669"/>
    <property type="project" value="InterPro"/>
</dbReference>
<gene>
    <name evidence="2" type="ORF">DN068_03825</name>
</gene>
<dbReference type="RefSeq" id="WP_110997569.1">
    <property type="nucleotide sequence ID" value="NZ_QKTW01000006.1"/>
</dbReference>
<reference evidence="2 3" key="1">
    <citation type="submission" date="2018-06" db="EMBL/GenBank/DDBJ databases">
        <title>Mucibacter soli gen. nov., sp. nov., a new member of the family Chitinophagaceae producing mucin.</title>
        <authorList>
            <person name="Kim M.-K."/>
            <person name="Park S."/>
            <person name="Kim T.-S."/>
            <person name="Joung Y."/>
            <person name="Han J.-H."/>
            <person name="Kim S.B."/>
        </authorList>
    </citation>
    <scope>NUCLEOTIDE SEQUENCE [LARGE SCALE GENOMIC DNA]</scope>
    <source>
        <strain evidence="2 3">R1-15</strain>
    </source>
</reference>
<dbReference type="EMBL" id="QKTW01000006">
    <property type="protein sequence ID" value="PZF74153.1"/>
    <property type="molecule type" value="Genomic_DNA"/>
</dbReference>
<sequence>MKRNATAVWNGSGKEGSGNLTTQSTVLNKTQYSYSSRFENGVGTNPEELMAAAHAGCFTMKLTFVLNAAGFTPDEITTNCEISLDNGVITESALTVKAKVPGLTDEQLQTAAADAKENCPVSKAYGAIGSITMKAELV</sequence>
<dbReference type="InterPro" id="IPR015946">
    <property type="entry name" value="KH_dom-like_a/b"/>
</dbReference>